<evidence type="ECO:0000256" key="6">
    <source>
        <dbReference type="SAM" id="MobiDB-lite"/>
    </source>
</evidence>
<evidence type="ECO:0000259" key="7">
    <source>
        <dbReference type="PROSITE" id="PS50090"/>
    </source>
</evidence>
<evidence type="ECO:0000256" key="4">
    <source>
        <dbReference type="ARBA" id="ARBA00023163"/>
    </source>
</evidence>
<gene>
    <name evidence="8" type="ORF">FNV43_RR11283</name>
</gene>
<protein>
    <recommendedName>
        <fullName evidence="7">Myb-like domain-containing protein</fullName>
    </recommendedName>
</protein>
<dbReference type="InterPro" id="IPR044822">
    <property type="entry name" value="Myb_DNA-bind_4"/>
</dbReference>
<name>A0A8K0MH38_9ROSA</name>
<feature type="region of interest" description="Disordered" evidence="6">
    <location>
        <begin position="32"/>
        <end position="54"/>
    </location>
</feature>
<evidence type="ECO:0000256" key="3">
    <source>
        <dbReference type="ARBA" id="ARBA00023125"/>
    </source>
</evidence>
<comment type="subcellular location">
    <subcellularLocation>
        <location evidence="1">Nucleus</location>
    </subcellularLocation>
</comment>
<accession>A0A8K0MH38</accession>
<sequence length="652" mass="74572">MQSDYEIAGILPPQQFMDTDCCSSVFSLPTPPMANHQDPLHQHHHSAQLPHHSQQQKQYHFHINHPVHPIPITHQFFQQRHQFQALQQQEEQQRGRLQQQLRLEQEAGQSPNNFFPVNFKLGLNENSCREECALNGDLLDGNEPHVPHNRPHSLGFMPKCWQTQEFSTTKEPFWNQLGTDISNTNKKHSQVDVRERCKELESKYRLYGELEAIYGLAKIGETNQTGSGSALTSETSPANVDLPVPLSDPHGHNDGATATVGVENDCSEASIGEETTLRKIHTRKRKRKMKERLNSMTGFLESLVKQVMSHQESLHKRFLEVLQKIDRERKEREEAWRREEAEKLNREAIARVHEHALASSREALIVSYMEKITGQSVNLPSRSNPLLLQPDVLDEPNKEVTPNKTDTNYRWPKSEVEALIQVRSSMEVKFQEPGLKGPLWEEVSALMASMGYQRSARRCKEKWENINKYFKKTKDSAKKRSQQSKTCSYFDQLDQLYSRTPHNDPFSSSVGSDFEVQRQGVSYTELLEAFTAGRGVGITQTLSGGNFEISEMGSYKSNLNCIINEKVEFGGEDHGKEKENYAVDEAVEGVEEKEESENYHRTRTRGNDTLFLFLVVWSKCDARVVGRASEKDILAGQARPVSQLRASNYSEW</sequence>
<dbReference type="AlphaFoldDB" id="A0A8K0MH38"/>
<reference evidence="8" key="1">
    <citation type="submission" date="2020-03" db="EMBL/GenBank/DDBJ databases">
        <title>A high-quality chromosome-level genome assembly of a woody plant with both climbing and erect habits, Rhamnella rubrinervis.</title>
        <authorList>
            <person name="Lu Z."/>
            <person name="Yang Y."/>
            <person name="Zhu X."/>
            <person name="Sun Y."/>
        </authorList>
    </citation>
    <scope>NUCLEOTIDE SEQUENCE</scope>
    <source>
        <strain evidence="8">BYM</strain>
        <tissue evidence="8">Leaf</tissue>
    </source>
</reference>
<dbReference type="CDD" id="cd12203">
    <property type="entry name" value="GT1"/>
    <property type="match status" value="1"/>
</dbReference>
<dbReference type="Gene3D" id="1.10.10.60">
    <property type="entry name" value="Homeodomain-like"/>
    <property type="match status" value="1"/>
</dbReference>
<proteinExistence type="predicted"/>
<evidence type="ECO:0000256" key="2">
    <source>
        <dbReference type="ARBA" id="ARBA00023015"/>
    </source>
</evidence>
<evidence type="ECO:0000313" key="9">
    <source>
        <dbReference type="Proteomes" id="UP000796880"/>
    </source>
</evidence>
<dbReference type="OrthoDB" id="691673at2759"/>
<dbReference type="GO" id="GO:0005634">
    <property type="term" value="C:nucleus"/>
    <property type="evidence" value="ECO:0007669"/>
    <property type="project" value="UniProtKB-SubCell"/>
</dbReference>
<dbReference type="Proteomes" id="UP000796880">
    <property type="component" value="Unassembled WGS sequence"/>
</dbReference>
<keyword evidence="2" id="KW-0805">Transcription regulation</keyword>
<keyword evidence="3" id="KW-0238">DNA-binding</keyword>
<dbReference type="FunFam" id="1.10.10.60:FF:000092">
    <property type="entry name" value="Trihelix transcription factor GT-2"/>
    <property type="match status" value="1"/>
</dbReference>
<dbReference type="PROSITE" id="PS50090">
    <property type="entry name" value="MYB_LIKE"/>
    <property type="match status" value="1"/>
</dbReference>
<keyword evidence="4" id="KW-0804">Transcription</keyword>
<feature type="domain" description="Myb-like" evidence="7">
    <location>
        <begin position="410"/>
        <end position="467"/>
    </location>
</feature>
<dbReference type="EMBL" id="VOIH02000005">
    <property type="protein sequence ID" value="KAF3446104.1"/>
    <property type="molecule type" value="Genomic_DNA"/>
</dbReference>
<evidence type="ECO:0000256" key="1">
    <source>
        <dbReference type="ARBA" id="ARBA00004123"/>
    </source>
</evidence>
<dbReference type="GO" id="GO:0006355">
    <property type="term" value="P:regulation of DNA-templated transcription"/>
    <property type="evidence" value="ECO:0007669"/>
    <property type="project" value="UniProtKB-ARBA"/>
</dbReference>
<dbReference type="PANTHER" id="PTHR21654">
    <property type="entry name" value="FI21293P1"/>
    <property type="match status" value="1"/>
</dbReference>
<evidence type="ECO:0000256" key="5">
    <source>
        <dbReference type="ARBA" id="ARBA00023242"/>
    </source>
</evidence>
<dbReference type="GO" id="GO:0003677">
    <property type="term" value="F:DNA binding"/>
    <property type="evidence" value="ECO:0007669"/>
    <property type="project" value="UniProtKB-KW"/>
</dbReference>
<keyword evidence="9" id="KW-1185">Reference proteome</keyword>
<evidence type="ECO:0000313" key="8">
    <source>
        <dbReference type="EMBL" id="KAF3446104.1"/>
    </source>
</evidence>
<comment type="caution">
    <text evidence="8">The sequence shown here is derived from an EMBL/GenBank/DDBJ whole genome shotgun (WGS) entry which is preliminary data.</text>
</comment>
<dbReference type="Pfam" id="PF13837">
    <property type="entry name" value="Myb_DNA-bind_4"/>
    <property type="match status" value="1"/>
</dbReference>
<dbReference type="InterPro" id="IPR001005">
    <property type="entry name" value="SANT/Myb"/>
</dbReference>
<keyword evidence="5" id="KW-0539">Nucleus</keyword>
<organism evidence="8 9">
    <name type="scientific">Rhamnella rubrinervis</name>
    <dbReference type="NCBI Taxonomy" id="2594499"/>
    <lineage>
        <taxon>Eukaryota</taxon>
        <taxon>Viridiplantae</taxon>
        <taxon>Streptophyta</taxon>
        <taxon>Embryophyta</taxon>
        <taxon>Tracheophyta</taxon>
        <taxon>Spermatophyta</taxon>
        <taxon>Magnoliopsida</taxon>
        <taxon>eudicotyledons</taxon>
        <taxon>Gunneridae</taxon>
        <taxon>Pentapetalae</taxon>
        <taxon>rosids</taxon>
        <taxon>fabids</taxon>
        <taxon>Rosales</taxon>
        <taxon>Rhamnaceae</taxon>
        <taxon>rhamnoid group</taxon>
        <taxon>Rhamneae</taxon>
        <taxon>Rhamnella</taxon>
    </lineage>
</organism>
<dbReference type="PANTHER" id="PTHR21654:SF31">
    <property type="entry name" value="OS02G0104500 PROTEIN"/>
    <property type="match status" value="1"/>
</dbReference>